<dbReference type="Proteomes" id="UP000885931">
    <property type="component" value="Unassembled WGS sequence"/>
</dbReference>
<protein>
    <recommendedName>
        <fullName evidence="3">PilC beta-propeller domain-containing protein</fullName>
    </recommendedName>
</protein>
<accession>A0A7C0XCH3</accession>
<feature type="signal peptide" evidence="1">
    <location>
        <begin position="1"/>
        <end position="21"/>
    </location>
</feature>
<reference evidence="2" key="1">
    <citation type="journal article" date="2020" name="mSystems">
        <title>Genome- and Community-Level Interaction Insights into Carbon Utilization and Element Cycling Functions of Hydrothermarchaeota in Hydrothermal Sediment.</title>
        <authorList>
            <person name="Zhou Z."/>
            <person name="Liu Y."/>
            <person name="Xu W."/>
            <person name="Pan J."/>
            <person name="Luo Z.H."/>
            <person name="Li M."/>
        </authorList>
    </citation>
    <scope>NUCLEOTIDE SEQUENCE [LARGE SCALE GENOMIC DNA]</scope>
    <source>
        <strain evidence="2">HyVt-237</strain>
    </source>
</reference>
<evidence type="ECO:0000256" key="1">
    <source>
        <dbReference type="SAM" id="SignalP"/>
    </source>
</evidence>
<name>A0A7C0XCH3_UNCW3</name>
<keyword evidence="1" id="KW-0732">Signal</keyword>
<dbReference type="AlphaFoldDB" id="A0A7C0XCH3"/>
<proteinExistence type="predicted"/>
<evidence type="ECO:0000313" key="2">
    <source>
        <dbReference type="EMBL" id="HDM89957.1"/>
    </source>
</evidence>
<feature type="chain" id="PRO_5027914787" description="PilC beta-propeller domain-containing protein" evidence="1">
    <location>
        <begin position="22"/>
        <end position="222"/>
    </location>
</feature>
<sequence>MKRLSFCLVLIISLATATLFAQDMADYCSVPPFVGNLVPPNVLIILDNSGSMLWAAYDNDDYPSNIASGYDSTQLYYGIFDPEKRYTYIGTYSDGYFQEDDYGDWSGNFLNWVTMIRWDIARKVLTGGRVETEGSNMFLVADPYPRDYQNRKYHPGSGVSPHPEARYWGRSGPYLYVDDDSYMYSSPIARYRVRIKITESPQGILQRTASGVRYGLMFFNNN</sequence>
<comment type="caution">
    <text evidence="2">The sequence shown here is derived from an EMBL/GenBank/DDBJ whole genome shotgun (WGS) entry which is preliminary data.</text>
</comment>
<evidence type="ECO:0008006" key="3">
    <source>
        <dbReference type="Google" id="ProtNLM"/>
    </source>
</evidence>
<organism evidence="2">
    <name type="scientific">candidate division WOR-3 bacterium</name>
    <dbReference type="NCBI Taxonomy" id="2052148"/>
    <lineage>
        <taxon>Bacteria</taxon>
        <taxon>Bacteria division WOR-3</taxon>
    </lineage>
</organism>
<gene>
    <name evidence="2" type="ORF">ENG67_01975</name>
</gene>
<dbReference type="EMBL" id="DRBW01000073">
    <property type="protein sequence ID" value="HDM89957.1"/>
    <property type="molecule type" value="Genomic_DNA"/>
</dbReference>
<feature type="non-terminal residue" evidence="2">
    <location>
        <position position="222"/>
    </location>
</feature>